<dbReference type="InterPro" id="IPR011990">
    <property type="entry name" value="TPR-like_helical_dom_sf"/>
</dbReference>
<dbReference type="SUPFAM" id="SSF48452">
    <property type="entry name" value="TPR-like"/>
    <property type="match status" value="1"/>
</dbReference>
<dbReference type="PROSITE" id="PS51257">
    <property type="entry name" value="PROKAR_LIPOPROTEIN"/>
    <property type="match status" value="1"/>
</dbReference>
<protein>
    <submittedName>
        <fullName evidence="4">Lipopolysaccharide assembly protein B</fullName>
    </submittedName>
</protein>
<dbReference type="InterPro" id="IPR019734">
    <property type="entry name" value="TPR_rpt"/>
</dbReference>
<evidence type="ECO:0000256" key="1">
    <source>
        <dbReference type="ARBA" id="ARBA00022737"/>
    </source>
</evidence>
<dbReference type="AlphaFoldDB" id="A0A5B8RA96"/>
<keyword evidence="1" id="KW-0677">Repeat</keyword>
<dbReference type="EMBL" id="MN079107">
    <property type="protein sequence ID" value="QEA05690.1"/>
    <property type="molecule type" value="Genomic_DNA"/>
</dbReference>
<feature type="region of interest" description="Disordered" evidence="3">
    <location>
        <begin position="21"/>
        <end position="40"/>
    </location>
</feature>
<dbReference type="PANTHER" id="PTHR45586">
    <property type="entry name" value="TPR REPEAT-CONTAINING PROTEIN PA4667"/>
    <property type="match status" value="1"/>
</dbReference>
<organism evidence="4">
    <name type="scientific">uncultured organism</name>
    <dbReference type="NCBI Taxonomy" id="155900"/>
    <lineage>
        <taxon>unclassified sequences</taxon>
        <taxon>environmental samples</taxon>
    </lineage>
</organism>
<dbReference type="Gene3D" id="1.25.40.10">
    <property type="entry name" value="Tetratricopeptide repeat domain"/>
    <property type="match status" value="1"/>
</dbReference>
<dbReference type="PROSITE" id="PS50293">
    <property type="entry name" value="TPR_REGION"/>
    <property type="match status" value="1"/>
</dbReference>
<feature type="compositionally biased region" description="Polar residues" evidence="3">
    <location>
        <begin position="30"/>
        <end position="40"/>
    </location>
</feature>
<evidence type="ECO:0000313" key="4">
    <source>
        <dbReference type="EMBL" id="QEA05690.1"/>
    </source>
</evidence>
<dbReference type="PROSITE" id="PS50005">
    <property type="entry name" value="TPR"/>
    <property type="match status" value="2"/>
</dbReference>
<proteinExistence type="predicted"/>
<keyword evidence="2" id="KW-0802">TPR repeat</keyword>
<evidence type="ECO:0000256" key="3">
    <source>
        <dbReference type="SAM" id="MobiDB-lite"/>
    </source>
</evidence>
<gene>
    <name evidence="4" type="primary">lapB_2</name>
    <name evidence="4" type="ORF">KBTEX_02014</name>
</gene>
<dbReference type="NCBIfam" id="TIGR02521">
    <property type="entry name" value="type_IV_pilW"/>
    <property type="match status" value="1"/>
</dbReference>
<accession>A0A5B8RA96</accession>
<dbReference type="PANTHER" id="PTHR45586:SF1">
    <property type="entry name" value="LIPOPOLYSACCHARIDE ASSEMBLY PROTEIN B"/>
    <property type="match status" value="1"/>
</dbReference>
<dbReference type="SMART" id="SM00028">
    <property type="entry name" value="TPR"/>
    <property type="match status" value="4"/>
</dbReference>
<dbReference type="InterPro" id="IPR013360">
    <property type="entry name" value="Pilus_4_PilW"/>
</dbReference>
<dbReference type="InterPro" id="IPR051012">
    <property type="entry name" value="CellSynth/LPSAsmb/PSIAsmb"/>
</dbReference>
<dbReference type="Pfam" id="PF13432">
    <property type="entry name" value="TPR_16"/>
    <property type="match status" value="2"/>
</dbReference>
<sequence>MRGVWLAVVLALGLSACANVPQQEPAPDSQPKTDSQQAASANTQLGVRYLQQGEPRQALRKLRKALRQDPDNADAHTVTGIVYERLDRPEQAEKHYRRAVELDGNNGTALNNYGRFLCDRGDVDRGLTMFDRAADNPLYDRVAVALTNAGNCALNAGRKDVGEDYLLRALEANKTFPPALLRMARLRYEQGHYLNARAFYQRYLDAAPQTAQSAWLGLRIEHELGNQDAVASYRLLLNNRFPESPETRQMLEWESDGKL</sequence>
<dbReference type="Pfam" id="PF13174">
    <property type="entry name" value="TPR_6"/>
    <property type="match status" value="1"/>
</dbReference>
<name>A0A5B8RA96_9ZZZZ</name>
<evidence type="ECO:0000256" key="2">
    <source>
        <dbReference type="ARBA" id="ARBA00022803"/>
    </source>
</evidence>
<reference evidence="4" key="1">
    <citation type="submission" date="2019-06" db="EMBL/GenBank/DDBJ databases">
        <authorList>
            <person name="Murdoch R.W."/>
            <person name="Fathepure B."/>
        </authorList>
    </citation>
    <scope>NUCLEOTIDE SEQUENCE</scope>
</reference>